<evidence type="ECO:0000313" key="5">
    <source>
        <dbReference type="EMBL" id="EKY02665.1"/>
    </source>
</evidence>
<dbReference type="Gene3D" id="3.30.590.10">
    <property type="entry name" value="Glutamine synthetase/guanido kinase, catalytic domain"/>
    <property type="match status" value="1"/>
</dbReference>
<keyword evidence="5" id="KW-0436">Ligase</keyword>
<organism evidence="5 6">
    <name type="scientific">Hoylesella saccharolytica F0055</name>
    <dbReference type="NCBI Taxonomy" id="1127699"/>
    <lineage>
        <taxon>Bacteria</taxon>
        <taxon>Pseudomonadati</taxon>
        <taxon>Bacteroidota</taxon>
        <taxon>Bacteroidia</taxon>
        <taxon>Bacteroidales</taxon>
        <taxon>Prevotellaceae</taxon>
        <taxon>Hoylesella</taxon>
    </lineage>
</organism>
<proteinExistence type="inferred from homology"/>
<dbReference type="Proteomes" id="UP000010433">
    <property type="component" value="Unassembled WGS sequence"/>
</dbReference>
<evidence type="ECO:0000259" key="4">
    <source>
        <dbReference type="PROSITE" id="PS51987"/>
    </source>
</evidence>
<name>L1NHB6_9BACT</name>
<dbReference type="EMBL" id="AMEP01000047">
    <property type="protein sequence ID" value="EKY02665.1"/>
    <property type="molecule type" value="Genomic_DNA"/>
</dbReference>
<keyword evidence="6" id="KW-1185">Reference proteome</keyword>
<dbReference type="PATRIC" id="fig|1127699.3.peg.658"/>
<dbReference type="SMART" id="SM01230">
    <property type="entry name" value="Gln-synt_C"/>
    <property type="match status" value="1"/>
</dbReference>
<dbReference type="Pfam" id="PF00120">
    <property type="entry name" value="Gln-synt_C"/>
    <property type="match status" value="1"/>
</dbReference>
<dbReference type="InterPro" id="IPR008146">
    <property type="entry name" value="Gln_synth_cat_dom"/>
</dbReference>
<dbReference type="PANTHER" id="PTHR43407">
    <property type="entry name" value="GLUTAMINE SYNTHETASE"/>
    <property type="match status" value="1"/>
</dbReference>
<comment type="similarity">
    <text evidence="1 2 3">Belongs to the glutamine synthetase family.</text>
</comment>
<evidence type="ECO:0000313" key="6">
    <source>
        <dbReference type="Proteomes" id="UP000010433"/>
    </source>
</evidence>
<dbReference type="GO" id="GO:0019740">
    <property type="term" value="P:nitrogen utilization"/>
    <property type="evidence" value="ECO:0007669"/>
    <property type="project" value="TreeGrafter"/>
</dbReference>
<dbReference type="GO" id="GO:0016020">
    <property type="term" value="C:membrane"/>
    <property type="evidence" value="ECO:0007669"/>
    <property type="project" value="TreeGrafter"/>
</dbReference>
<dbReference type="GO" id="GO:0006542">
    <property type="term" value="P:glutamine biosynthetic process"/>
    <property type="evidence" value="ECO:0007669"/>
    <property type="project" value="InterPro"/>
</dbReference>
<accession>L1NHB6</accession>
<dbReference type="InterPro" id="IPR014746">
    <property type="entry name" value="Gln_synth/guanido_kin_cat_dom"/>
</dbReference>
<dbReference type="STRING" id="1127699.HMPREF9151_00711"/>
<evidence type="ECO:0000256" key="3">
    <source>
        <dbReference type="RuleBase" id="RU000384"/>
    </source>
</evidence>
<protein>
    <submittedName>
        <fullName evidence="5">Glutamate--ammonia ligase, catalytic domain protein</fullName>
    </submittedName>
</protein>
<dbReference type="GO" id="GO:0004356">
    <property type="term" value="F:glutamine synthetase activity"/>
    <property type="evidence" value="ECO:0007669"/>
    <property type="project" value="InterPro"/>
</dbReference>
<dbReference type="SUPFAM" id="SSF55931">
    <property type="entry name" value="Glutamine synthetase/guanido kinase"/>
    <property type="match status" value="1"/>
</dbReference>
<evidence type="ECO:0000256" key="2">
    <source>
        <dbReference type="PROSITE-ProRule" id="PRU01331"/>
    </source>
</evidence>
<dbReference type="SUPFAM" id="SSF54368">
    <property type="entry name" value="Glutamine synthetase, N-terminal domain"/>
    <property type="match status" value="1"/>
</dbReference>
<dbReference type="PANTHER" id="PTHR43407:SF1">
    <property type="entry name" value="LENGSIN"/>
    <property type="match status" value="1"/>
</dbReference>
<dbReference type="InterPro" id="IPR036651">
    <property type="entry name" value="Gln_synt_N_sf"/>
</dbReference>
<dbReference type="Gene3D" id="3.10.20.70">
    <property type="entry name" value="Glutamine synthetase, N-terminal domain"/>
    <property type="match status" value="1"/>
</dbReference>
<dbReference type="RefSeq" id="WP_009161877.1">
    <property type="nucleotide sequence ID" value="NZ_KB290974.1"/>
</dbReference>
<dbReference type="PROSITE" id="PS51987">
    <property type="entry name" value="GS_CATALYTIC"/>
    <property type="match status" value="1"/>
</dbReference>
<dbReference type="GO" id="GO:0005737">
    <property type="term" value="C:cytoplasm"/>
    <property type="evidence" value="ECO:0007669"/>
    <property type="project" value="TreeGrafter"/>
</dbReference>
<reference evidence="5 6" key="1">
    <citation type="submission" date="2012-05" db="EMBL/GenBank/DDBJ databases">
        <authorList>
            <person name="Weinstock G."/>
            <person name="Sodergren E."/>
            <person name="Lobos E.A."/>
            <person name="Fulton L."/>
            <person name="Fulton R."/>
            <person name="Courtney L."/>
            <person name="Fronick C."/>
            <person name="O'Laughlin M."/>
            <person name="Godfrey J."/>
            <person name="Wilson R.M."/>
            <person name="Miner T."/>
            <person name="Farmer C."/>
            <person name="Delehaunty K."/>
            <person name="Cordes M."/>
            <person name="Minx P."/>
            <person name="Tomlinson C."/>
            <person name="Chen J."/>
            <person name="Wollam A."/>
            <person name="Pepin K.H."/>
            <person name="Bhonagiri V."/>
            <person name="Zhang X."/>
            <person name="Suruliraj S."/>
            <person name="Warren W."/>
            <person name="Mitreva M."/>
            <person name="Mardis E.R."/>
            <person name="Wilson R.K."/>
        </authorList>
    </citation>
    <scope>NUCLEOTIDE SEQUENCE [LARGE SCALE GENOMIC DNA]</scope>
    <source>
        <strain evidence="5 6">F0055</strain>
    </source>
</reference>
<dbReference type="OrthoDB" id="9807095at2"/>
<comment type="caution">
    <text evidence="5">The sequence shown here is derived from an EMBL/GenBank/DDBJ whole genome shotgun (WGS) entry which is preliminary data.</text>
</comment>
<feature type="domain" description="GS catalytic" evidence="4">
    <location>
        <begin position="129"/>
        <end position="501"/>
    </location>
</feature>
<dbReference type="AlphaFoldDB" id="L1NHB6"/>
<gene>
    <name evidence="5" type="ORF">HMPREF9151_00711</name>
</gene>
<evidence type="ECO:0000256" key="1">
    <source>
        <dbReference type="ARBA" id="ARBA00009897"/>
    </source>
</evidence>
<dbReference type="InterPro" id="IPR008147">
    <property type="entry name" value="Gln_synt_N"/>
</dbReference>
<dbReference type="Pfam" id="PF03951">
    <property type="entry name" value="Gln-synt_N"/>
    <property type="match status" value="1"/>
</dbReference>
<sequence>MANNELLMNANEVVTFLQKPSTEFTKDDIIRFIRGNEIKMVNLMYPGGDGKLKTLNFVINHLAYLDTILTCGERVDGSSLFPFIQAGSSDLYVVPRYSSAFVDPFAEIPTLCMLASYFDKDGNPLESSPEYTLKKAARVFREVTGMEFHAMGELEYYVILPDENVFPAVDQRGYHESAPYAKTNDFRTLCMSYIAKAGGQIKYGHAEVGNFRQDGLIYEQNEIEFLPVPVEQAADELMIAKWIIRNLAYQLDMNVTFAPKITTGKAGSGMHVHMRLMKGGESMMLDNGVLSNMARTAIAGLMELAPSITAFGNKNPTSYFRLVPHQEAPTNICWGDRNRSVLVRVPLGWAAGVDMCHKANPQQPAETPDTSMKQTFEMRSPDGSADIYQLLAGLCVACRYGFELSNALDIAEQTYVDVNIHDAAHVGKLSQLNQLPDSCVASADCLERQRKVYEAHGVFSSAMLDGIIAQLRAFNDTTLRKDIEAHPTDLKALVERYFHCG</sequence>
<dbReference type="HOGENOM" id="CLU_042898_0_0_10"/>